<dbReference type="AlphaFoldDB" id="A0AAE0ZQC0"/>
<evidence type="ECO:0000313" key="2">
    <source>
        <dbReference type="EMBL" id="KAK3773091.1"/>
    </source>
</evidence>
<comment type="caution">
    <text evidence="2">The sequence shown here is derived from an EMBL/GenBank/DDBJ whole genome shotgun (WGS) entry which is preliminary data.</text>
</comment>
<sequence length="106" mass="12104">MIKRRKREEEQRKRQLGTGDSPSLLTSDTASQRQHLDSDGVKSRRDQSVLCMEDLQQGSNLALKPRLPTSRVTERAVEQQLLVQQSHINACKNNNHSDSKQNQKPL</sequence>
<name>A0AAE0ZQC0_9GAST</name>
<organism evidence="2 3">
    <name type="scientific">Elysia crispata</name>
    <name type="common">lettuce slug</name>
    <dbReference type="NCBI Taxonomy" id="231223"/>
    <lineage>
        <taxon>Eukaryota</taxon>
        <taxon>Metazoa</taxon>
        <taxon>Spiralia</taxon>
        <taxon>Lophotrochozoa</taxon>
        <taxon>Mollusca</taxon>
        <taxon>Gastropoda</taxon>
        <taxon>Heterobranchia</taxon>
        <taxon>Euthyneura</taxon>
        <taxon>Panpulmonata</taxon>
        <taxon>Sacoglossa</taxon>
        <taxon>Placobranchoidea</taxon>
        <taxon>Plakobranchidae</taxon>
        <taxon>Elysia</taxon>
    </lineage>
</organism>
<dbReference type="Proteomes" id="UP001283361">
    <property type="component" value="Unassembled WGS sequence"/>
</dbReference>
<feature type="compositionally biased region" description="Polar residues" evidence="1">
    <location>
        <begin position="18"/>
        <end position="33"/>
    </location>
</feature>
<evidence type="ECO:0000313" key="3">
    <source>
        <dbReference type="Proteomes" id="UP001283361"/>
    </source>
</evidence>
<gene>
    <name evidence="2" type="ORF">RRG08_016195</name>
</gene>
<keyword evidence="3" id="KW-1185">Reference proteome</keyword>
<proteinExistence type="predicted"/>
<dbReference type="EMBL" id="JAWDGP010003560">
    <property type="protein sequence ID" value="KAK3773091.1"/>
    <property type="molecule type" value="Genomic_DNA"/>
</dbReference>
<evidence type="ECO:0000256" key="1">
    <source>
        <dbReference type="SAM" id="MobiDB-lite"/>
    </source>
</evidence>
<protein>
    <submittedName>
        <fullName evidence="2">Uncharacterized protein</fullName>
    </submittedName>
</protein>
<feature type="region of interest" description="Disordered" evidence="1">
    <location>
        <begin position="1"/>
        <end position="47"/>
    </location>
</feature>
<accession>A0AAE0ZQC0</accession>
<feature type="compositionally biased region" description="Basic and acidic residues" evidence="1">
    <location>
        <begin position="34"/>
        <end position="47"/>
    </location>
</feature>
<reference evidence="2" key="1">
    <citation type="journal article" date="2023" name="G3 (Bethesda)">
        <title>A reference genome for the long-term kleptoplast-retaining sea slug Elysia crispata morphotype clarki.</title>
        <authorList>
            <person name="Eastman K.E."/>
            <person name="Pendleton A.L."/>
            <person name="Shaikh M.A."/>
            <person name="Suttiyut T."/>
            <person name="Ogas R."/>
            <person name="Tomko P."/>
            <person name="Gavelis G."/>
            <person name="Widhalm J.R."/>
            <person name="Wisecaver J.H."/>
        </authorList>
    </citation>
    <scope>NUCLEOTIDE SEQUENCE</scope>
    <source>
        <strain evidence="2">ECLA1</strain>
    </source>
</reference>